<dbReference type="Proteomes" id="UP001204376">
    <property type="component" value="Unassembled WGS sequence"/>
</dbReference>
<protein>
    <submittedName>
        <fullName evidence="2">Uncharacterized protein</fullName>
    </submittedName>
</protein>
<accession>A0ABT1T4V5</accession>
<evidence type="ECO:0000313" key="2">
    <source>
        <dbReference type="EMBL" id="MCQ6959621.1"/>
    </source>
</evidence>
<reference evidence="2 3" key="1">
    <citation type="submission" date="2022-07" db="EMBL/GenBank/DDBJ databases">
        <title>Mucilaginibacter sp. JC4.</title>
        <authorList>
            <person name="Le V."/>
            <person name="Ko S.-R."/>
            <person name="Ahn C.-Y."/>
            <person name="Oh H.-M."/>
        </authorList>
    </citation>
    <scope>NUCLEOTIDE SEQUENCE [LARGE SCALE GENOMIC DNA]</scope>
    <source>
        <strain evidence="2 3">JC4</strain>
    </source>
</reference>
<evidence type="ECO:0000256" key="1">
    <source>
        <dbReference type="SAM" id="Phobius"/>
    </source>
</evidence>
<name>A0ABT1T4V5_9SPHI</name>
<feature type="transmembrane region" description="Helical" evidence="1">
    <location>
        <begin position="66"/>
        <end position="86"/>
    </location>
</feature>
<feature type="transmembrane region" description="Helical" evidence="1">
    <location>
        <begin position="41"/>
        <end position="59"/>
    </location>
</feature>
<proteinExistence type="predicted"/>
<comment type="caution">
    <text evidence="2">The sequence shown here is derived from an EMBL/GenBank/DDBJ whole genome shotgun (WGS) entry which is preliminary data.</text>
</comment>
<dbReference type="RefSeq" id="WP_256539812.1">
    <property type="nucleotide sequence ID" value="NZ_JANHOH010000004.1"/>
</dbReference>
<keyword evidence="1" id="KW-0472">Membrane</keyword>
<evidence type="ECO:0000313" key="3">
    <source>
        <dbReference type="Proteomes" id="UP001204376"/>
    </source>
</evidence>
<feature type="transmembrane region" description="Helical" evidence="1">
    <location>
        <begin position="12"/>
        <end position="29"/>
    </location>
</feature>
<keyword evidence="1" id="KW-0812">Transmembrane</keyword>
<sequence>MKDINLRICPMLSIASIAILMLGAFLSFFENAPIIPIMNYLALFLTLLSIGILITVWSYKKFQMTMLIVIILIIANLIIGGMLLSLENGYFRNA</sequence>
<gene>
    <name evidence="2" type="ORF">NPE20_16720</name>
</gene>
<keyword evidence="1" id="KW-1133">Transmembrane helix</keyword>
<dbReference type="EMBL" id="JANHOH010000004">
    <property type="protein sequence ID" value="MCQ6959621.1"/>
    <property type="molecule type" value="Genomic_DNA"/>
</dbReference>
<organism evidence="2 3">
    <name type="scientific">Mucilaginibacter aquariorum</name>
    <dbReference type="NCBI Taxonomy" id="2967225"/>
    <lineage>
        <taxon>Bacteria</taxon>
        <taxon>Pseudomonadati</taxon>
        <taxon>Bacteroidota</taxon>
        <taxon>Sphingobacteriia</taxon>
        <taxon>Sphingobacteriales</taxon>
        <taxon>Sphingobacteriaceae</taxon>
        <taxon>Mucilaginibacter</taxon>
    </lineage>
</organism>
<keyword evidence="3" id="KW-1185">Reference proteome</keyword>